<gene>
    <name evidence="3" type="ORF">SAMN05421542_4266</name>
</gene>
<keyword evidence="4" id="KW-1185">Reference proteome</keyword>
<dbReference type="EMBL" id="FNEG01000008">
    <property type="protein sequence ID" value="SDJ73657.1"/>
    <property type="molecule type" value="Genomic_DNA"/>
</dbReference>
<evidence type="ECO:0000259" key="2">
    <source>
        <dbReference type="Pfam" id="PF06580"/>
    </source>
</evidence>
<evidence type="ECO:0000313" key="4">
    <source>
        <dbReference type="Proteomes" id="UP000199426"/>
    </source>
</evidence>
<keyword evidence="3" id="KW-0418">Kinase</keyword>
<reference evidence="3 4" key="1">
    <citation type="submission" date="2016-10" db="EMBL/GenBank/DDBJ databases">
        <authorList>
            <person name="Varghese N."/>
            <person name="Submissions S."/>
        </authorList>
    </citation>
    <scope>NUCLEOTIDE SEQUENCE [LARGE SCALE GENOMIC DNA]</scope>
    <source>
        <strain evidence="3 4">DSM 19299</strain>
    </source>
</reference>
<feature type="transmembrane region" description="Helical" evidence="1">
    <location>
        <begin position="21"/>
        <end position="38"/>
    </location>
</feature>
<accession>A0ABY0Q9G5</accession>
<feature type="domain" description="Signal transduction histidine kinase internal region" evidence="2">
    <location>
        <begin position="160"/>
        <end position="237"/>
    </location>
</feature>
<feature type="transmembrane region" description="Helical" evidence="1">
    <location>
        <begin position="75"/>
        <end position="96"/>
    </location>
</feature>
<dbReference type="InterPro" id="IPR010559">
    <property type="entry name" value="Sig_transdc_His_kin_internal"/>
</dbReference>
<dbReference type="GO" id="GO:0016301">
    <property type="term" value="F:kinase activity"/>
    <property type="evidence" value="ECO:0007669"/>
    <property type="project" value="UniProtKB-KW"/>
</dbReference>
<proteinExistence type="predicted"/>
<evidence type="ECO:0000256" key="1">
    <source>
        <dbReference type="SAM" id="Phobius"/>
    </source>
</evidence>
<keyword evidence="1" id="KW-1133">Transmembrane helix</keyword>
<comment type="caution">
    <text evidence="3">The sequence shown here is derived from an EMBL/GenBank/DDBJ whole genome shotgun (WGS) entry which is preliminary data.</text>
</comment>
<keyword evidence="3" id="KW-0808">Transferase</keyword>
<protein>
    <submittedName>
        <fullName evidence="3">Histidine kinase</fullName>
    </submittedName>
</protein>
<feature type="transmembrane region" description="Helical" evidence="1">
    <location>
        <begin position="116"/>
        <end position="140"/>
    </location>
</feature>
<organism evidence="3 4">
    <name type="scientific">Chryseobacterium jejuense</name>
    <dbReference type="NCBI Taxonomy" id="445960"/>
    <lineage>
        <taxon>Bacteria</taxon>
        <taxon>Pseudomonadati</taxon>
        <taxon>Bacteroidota</taxon>
        <taxon>Flavobacteriia</taxon>
        <taxon>Flavobacteriales</taxon>
        <taxon>Weeksellaceae</taxon>
        <taxon>Chryseobacterium group</taxon>
        <taxon>Chryseobacterium</taxon>
    </lineage>
</organism>
<dbReference type="PANTHER" id="PTHR34220">
    <property type="entry name" value="SENSOR HISTIDINE KINASE YPDA"/>
    <property type="match status" value="1"/>
</dbReference>
<evidence type="ECO:0000313" key="3">
    <source>
        <dbReference type="EMBL" id="SDJ73657.1"/>
    </source>
</evidence>
<name>A0ABY0Q9G5_CHRJE</name>
<dbReference type="Proteomes" id="UP000199426">
    <property type="component" value="Unassembled WGS sequence"/>
</dbReference>
<dbReference type="Pfam" id="PF06580">
    <property type="entry name" value="His_kinase"/>
    <property type="match status" value="1"/>
</dbReference>
<dbReference type="PANTHER" id="PTHR34220:SF7">
    <property type="entry name" value="SENSOR HISTIDINE KINASE YPDA"/>
    <property type="match status" value="1"/>
</dbReference>
<feature type="transmembrane region" description="Helical" evidence="1">
    <location>
        <begin position="50"/>
        <end position="70"/>
    </location>
</feature>
<keyword evidence="1" id="KW-0472">Membrane</keyword>
<dbReference type="InterPro" id="IPR050640">
    <property type="entry name" value="Bact_2-comp_sensor_kinase"/>
</dbReference>
<sequence length="345" mass="40956">MIERINYFCAMKKKQLLFLHVFYWAMFVVGTIIVPEIYSKREYSILRITYFITSFVCFYFNYIFIVPIFFDIKKLYKILIGFSISVTCFVLVRYFTDEVILKYFFGISNYPEGTEFWYYFFDNIYNSVTSIFISTVFCLFKIYSSLDAERLQLVEEKKNAELKALKTQINPHFIFNTLNNIYSLVYQKSEKALPAIEELGQLLRYSTKDLEEDFISLDKEIGYIDSLTELEKLRLRNPELILVEKNIQHPHLNISPMLLVPFVENAFKHGDLRGKGFELKISDQNKVLHFYLLNFKKDKMKDSVSGIGIQNVKKRLEILYPKHELNIKDSETEFMVDLKIDLKDE</sequence>
<keyword evidence="1" id="KW-0812">Transmembrane</keyword>